<evidence type="ECO:0000313" key="5">
    <source>
        <dbReference type="Proteomes" id="UP001530315"/>
    </source>
</evidence>
<keyword evidence="2" id="KW-0812">Transmembrane</keyword>
<evidence type="ECO:0000256" key="2">
    <source>
        <dbReference type="SAM" id="Phobius"/>
    </source>
</evidence>
<dbReference type="Proteomes" id="UP001530315">
    <property type="component" value="Unassembled WGS sequence"/>
</dbReference>
<dbReference type="AlphaFoldDB" id="A0ABD3QCX3"/>
<feature type="compositionally biased region" description="Low complexity" evidence="1">
    <location>
        <begin position="41"/>
        <end position="50"/>
    </location>
</feature>
<feature type="transmembrane region" description="Helical" evidence="2">
    <location>
        <begin position="104"/>
        <end position="125"/>
    </location>
</feature>
<feature type="signal peptide" evidence="3">
    <location>
        <begin position="1"/>
        <end position="24"/>
    </location>
</feature>
<evidence type="ECO:0000256" key="1">
    <source>
        <dbReference type="SAM" id="MobiDB-lite"/>
    </source>
</evidence>
<keyword evidence="2" id="KW-0472">Membrane</keyword>
<keyword evidence="2" id="KW-1133">Transmembrane helix</keyword>
<feature type="region of interest" description="Disordered" evidence="1">
    <location>
        <begin position="27"/>
        <end position="78"/>
    </location>
</feature>
<evidence type="ECO:0008006" key="6">
    <source>
        <dbReference type="Google" id="ProtNLM"/>
    </source>
</evidence>
<accession>A0ABD3QCX3</accession>
<comment type="caution">
    <text evidence="4">The sequence shown here is derived from an EMBL/GenBank/DDBJ whole genome shotgun (WGS) entry which is preliminary data.</text>
</comment>
<feature type="compositionally biased region" description="Acidic residues" evidence="1">
    <location>
        <begin position="51"/>
        <end position="66"/>
    </location>
</feature>
<dbReference type="EMBL" id="JALLAZ020000341">
    <property type="protein sequence ID" value="KAL3797626.1"/>
    <property type="molecule type" value="Genomic_DNA"/>
</dbReference>
<sequence length="161" mass="17240">MGLQGAAILLATFALVDFFGDANARQLYNGPEPPGPPPEPGMVWMPMPQGGDDDVDYGYDDNEEYVEPAPEPAEPKEEINTELSAAQAEQTTTDEVSGKSTLSAGAFVGMAAAAAALVAAVALFAKRRSSRESNNEIYPEEDFDFDDPMRTILKSMRDSSS</sequence>
<name>A0ABD3QCX3_9STRA</name>
<feature type="compositionally biased region" description="Pro residues" evidence="1">
    <location>
        <begin position="31"/>
        <end position="40"/>
    </location>
</feature>
<keyword evidence="5" id="KW-1185">Reference proteome</keyword>
<feature type="chain" id="PRO_5044793508" description="PS II complex 12 kDa extrinsic protein" evidence="3">
    <location>
        <begin position="25"/>
        <end position="161"/>
    </location>
</feature>
<evidence type="ECO:0000256" key="3">
    <source>
        <dbReference type="SAM" id="SignalP"/>
    </source>
</evidence>
<protein>
    <recommendedName>
        <fullName evidence="6">PS II complex 12 kDa extrinsic protein</fullName>
    </recommendedName>
</protein>
<gene>
    <name evidence="4" type="ORF">ACHAW5_008405</name>
</gene>
<feature type="region of interest" description="Disordered" evidence="1">
    <location>
        <begin position="127"/>
        <end position="146"/>
    </location>
</feature>
<keyword evidence="3" id="KW-0732">Signal</keyword>
<reference evidence="4 5" key="1">
    <citation type="submission" date="2024-10" db="EMBL/GenBank/DDBJ databases">
        <title>Updated reference genomes for cyclostephanoid diatoms.</title>
        <authorList>
            <person name="Roberts W.R."/>
            <person name="Alverson A.J."/>
        </authorList>
    </citation>
    <scope>NUCLEOTIDE SEQUENCE [LARGE SCALE GENOMIC DNA]</scope>
    <source>
        <strain evidence="4 5">AJA276-08</strain>
    </source>
</reference>
<proteinExistence type="predicted"/>
<evidence type="ECO:0000313" key="4">
    <source>
        <dbReference type="EMBL" id="KAL3797626.1"/>
    </source>
</evidence>
<organism evidence="4 5">
    <name type="scientific">Stephanodiscus triporus</name>
    <dbReference type="NCBI Taxonomy" id="2934178"/>
    <lineage>
        <taxon>Eukaryota</taxon>
        <taxon>Sar</taxon>
        <taxon>Stramenopiles</taxon>
        <taxon>Ochrophyta</taxon>
        <taxon>Bacillariophyta</taxon>
        <taxon>Coscinodiscophyceae</taxon>
        <taxon>Thalassiosirophycidae</taxon>
        <taxon>Stephanodiscales</taxon>
        <taxon>Stephanodiscaceae</taxon>
        <taxon>Stephanodiscus</taxon>
    </lineage>
</organism>